<dbReference type="PROSITE" id="PS50106">
    <property type="entry name" value="PDZ"/>
    <property type="match status" value="1"/>
</dbReference>
<evidence type="ECO:0000313" key="5">
    <source>
        <dbReference type="Proteomes" id="UP000812440"/>
    </source>
</evidence>
<dbReference type="GO" id="GO:0005938">
    <property type="term" value="C:cell cortex"/>
    <property type="evidence" value="ECO:0007669"/>
    <property type="project" value="TreeGrafter"/>
</dbReference>
<feature type="compositionally biased region" description="Polar residues" evidence="1">
    <location>
        <begin position="1187"/>
        <end position="1199"/>
    </location>
</feature>
<keyword evidence="5" id="KW-1185">Reference proteome</keyword>
<protein>
    <recommendedName>
        <fullName evidence="6">FERM and PDZ domain-containing protein 1</fullName>
    </recommendedName>
</protein>
<dbReference type="SMART" id="SM00295">
    <property type="entry name" value="B41"/>
    <property type="match status" value="1"/>
</dbReference>
<dbReference type="Pfam" id="PF00373">
    <property type="entry name" value="FERM_M"/>
    <property type="match status" value="1"/>
</dbReference>
<dbReference type="InterPro" id="IPR019748">
    <property type="entry name" value="FERM_central"/>
</dbReference>
<proteinExistence type="predicted"/>
<dbReference type="FunFam" id="2.30.29.30:FF:000066">
    <property type="entry name" value="FERM and PDZ domain-containing protein 4"/>
    <property type="match status" value="1"/>
</dbReference>
<dbReference type="Proteomes" id="UP000812440">
    <property type="component" value="Chromosome 1"/>
</dbReference>
<dbReference type="InterPro" id="IPR000299">
    <property type="entry name" value="FERM_domain"/>
</dbReference>
<dbReference type="InterPro" id="IPR014352">
    <property type="entry name" value="FERM/acyl-CoA-bd_prot_sf"/>
</dbReference>
<dbReference type="Gene3D" id="3.10.20.90">
    <property type="entry name" value="Phosphatidylinositol 3-kinase Catalytic Subunit, Chain A, domain 1"/>
    <property type="match status" value="1"/>
</dbReference>
<accession>A0A8T2KF39</accession>
<sequence length="1479" mass="166987">METNVFHTRKGHRIEQMVIRWLRRSRESSLRGRNSTGDSPTLGSNQFSCSIKLNVVIQKDLLLSNYGFDISQIPPLTVTAVTAGSPADGKLFLGDQILKINNENVENIPTEDAANIVRKSGETVTVTVLRNTLSPKSSFLTAEKRAKLKSNPVKVRFAEEVIVNGHTQGNSLLFMPNVLKVYLENGQTKAFKFERKTTVKDIILTLKEKLSINIIEHFALALEEQYNISKIFLLHEDELIEQVVQKKESHDYRCLFRVCFVPKEPMHLLQEDPVGFEYLYLQSCSDVLQERFAVEMKCSVALRLAALHIQERIQTCGQPQKISFKYIEKDWGIDNFLSPTLLRSLRGKDIKKAISFHMKRNQCILEPRQKQTIPASQVRLNYLKILGDLKTYGGKVFNATLMLQDRESYVTLLVGAKYGISQIINNKLNIMTCLAEFSNISKIELTLESEKVSMVKVYLQDVKPLSLLLESNNAKDIACLISGYCKLFVDSTNSIFHWPGCIQMHRVSTEEGYESRACSDSEESSEFDSSLELSSDLRILKQQNINPLHEEDEEEDEEELKENVKEYKQDGETENFDAGERGCCDGGNNDTESISETSDSANTLSQGYKISWSSDSIDALEEDDLETCSSSRPEFFQFYDPSLKDMTMEHQGVFNDTQELKVNGDGQIESDPFLCFLQLPKCRVNTPHANDISESTRDTEGREDCELHSFSVVGPLIENTVMEYYSLCSNVSPDSSVDKNTPSSPENISIKDQIPEIEINGHIHYHRLNDVEMLILDPPPGFGDSSSEEEFYDATDRFTPTQISPGPNFKMEQTKFPYPDNVTLKEPHAPEKYKKQFYTKMPDKCLRKRRSFLKTDYTSQVTFPLLASDASAIQDHIFCFESHLPAESHSPTVSSLNDTEGEPVLLESKKLVQLKSTAKTKSRAHSPSLMEMEPDTMETKSVTDSVVSSICAFRFRYDQKMAHSHSHNGEYSTKLAMKEISDLASPSQISLQFENINTNVQSDLFAEKFSFDKDFGTEITTTFKNLFEEEGADEELDKQKGLDFKNPQIHNEQFSQMNCPPKSDSTEYNLKMDTFSFFNGNNATYNTETKKCFRSTTKIPFEEKANVIISNRNNGSSCAEGMFSEEASLVCMDSLNIKNCCSGNNTDFLSMAPCTSSGMMDTLELCYNHSIDFSQNSEKKRSDKSLSKNGQLPNTQTSTHNERDSANISYLPNYDPLLTEDGCYSLEISEQERSEIPKVGNCGCQLSYTSCFRGGDPLTDDVTTDNAVIVPSLPTTTPPVSQNALFLKGCSVSSTSNNKHCLQKCNASFNYLKDNVCDAPAGFDKLEDSVLDLQKIIEENQNNTEVHSPDKCAAIFLEQKSSLCSVSTKLVYSSQKVVRPEQSPKEMYKTMTETFFSLLQVTEVCLQFSKCNQCSKRQRDVQTNLSDVICSYRHMVQAAKKALQCESRDMHLKLLSWQCTSLTAAVFCLTQQFRTLIFP</sequence>
<dbReference type="PROSITE" id="PS50057">
    <property type="entry name" value="FERM_3"/>
    <property type="match status" value="1"/>
</dbReference>
<evidence type="ECO:0000313" key="4">
    <source>
        <dbReference type="EMBL" id="KAG8454973.1"/>
    </source>
</evidence>
<feature type="domain" description="PDZ" evidence="3">
    <location>
        <begin position="54"/>
        <end position="132"/>
    </location>
</feature>
<dbReference type="PANTHER" id="PTHR46221">
    <property type="entry name" value="FERM AND PDZ DOMAIN-CONTAINING PROTEIN FAMILY MEMBER"/>
    <property type="match status" value="1"/>
</dbReference>
<dbReference type="SUPFAM" id="SSF50729">
    <property type="entry name" value="PH domain-like"/>
    <property type="match status" value="1"/>
</dbReference>
<dbReference type="InterPro" id="IPR036034">
    <property type="entry name" value="PDZ_sf"/>
</dbReference>
<dbReference type="OrthoDB" id="5859304at2759"/>
<evidence type="ECO:0000259" key="3">
    <source>
        <dbReference type="PROSITE" id="PS50106"/>
    </source>
</evidence>
<feature type="compositionally biased region" description="Acidic residues" evidence="1">
    <location>
        <begin position="550"/>
        <end position="560"/>
    </location>
</feature>
<dbReference type="InterPro" id="IPR035963">
    <property type="entry name" value="FERM_2"/>
</dbReference>
<dbReference type="Gene3D" id="2.30.42.10">
    <property type="match status" value="1"/>
</dbReference>
<evidence type="ECO:0000256" key="1">
    <source>
        <dbReference type="SAM" id="MobiDB-lite"/>
    </source>
</evidence>
<dbReference type="Pfam" id="PF00595">
    <property type="entry name" value="PDZ"/>
    <property type="match status" value="1"/>
</dbReference>
<dbReference type="InterPro" id="IPR019749">
    <property type="entry name" value="Band_41_domain"/>
</dbReference>
<organism evidence="4 5">
    <name type="scientific">Hymenochirus boettgeri</name>
    <name type="common">Congo dwarf clawed frog</name>
    <dbReference type="NCBI Taxonomy" id="247094"/>
    <lineage>
        <taxon>Eukaryota</taxon>
        <taxon>Metazoa</taxon>
        <taxon>Chordata</taxon>
        <taxon>Craniata</taxon>
        <taxon>Vertebrata</taxon>
        <taxon>Euteleostomi</taxon>
        <taxon>Amphibia</taxon>
        <taxon>Batrachia</taxon>
        <taxon>Anura</taxon>
        <taxon>Pipoidea</taxon>
        <taxon>Pipidae</taxon>
        <taxon>Pipinae</taxon>
        <taxon>Hymenochirus</taxon>
    </lineage>
</organism>
<dbReference type="CDD" id="cd13183">
    <property type="entry name" value="FERM_C_FRMPD1_FRMPD3_FRMPD4"/>
    <property type="match status" value="1"/>
</dbReference>
<dbReference type="GO" id="GO:0005886">
    <property type="term" value="C:plasma membrane"/>
    <property type="evidence" value="ECO:0007669"/>
    <property type="project" value="TreeGrafter"/>
</dbReference>
<feature type="region of interest" description="Disordered" evidence="1">
    <location>
        <begin position="544"/>
        <end position="564"/>
    </location>
</feature>
<feature type="region of interest" description="Disordered" evidence="1">
    <location>
        <begin position="917"/>
        <end position="937"/>
    </location>
</feature>
<dbReference type="InterPro" id="IPR001478">
    <property type="entry name" value="PDZ"/>
</dbReference>
<feature type="domain" description="FERM" evidence="2">
    <location>
        <begin position="177"/>
        <end position="492"/>
    </location>
</feature>
<dbReference type="EMBL" id="JAACNH010000001">
    <property type="protein sequence ID" value="KAG8454973.1"/>
    <property type="molecule type" value="Genomic_DNA"/>
</dbReference>
<dbReference type="Gene3D" id="1.20.80.10">
    <property type="match status" value="1"/>
</dbReference>
<comment type="caution">
    <text evidence="4">The sequence shown here is derived from an EMBL/GenBank/DDBJ whole genome shotgun (WGS) entry which is preliminary data.</text>
</comment>
<dbReference type="SMART" id="SM00228">
    <property type="entry name" value="PDZ"/>
    <property type="match status" value="1"/>
</dbReference>
<feature type="region of interest" description="Disordered" evidence="1">
    <location>
        <begin position="1178"/>
        <end position="1207"/>
    </location>
</feature>
<dbReference type="FunFam" id="3.10.20.90:FF:000203">
    <property type="entry name" value="FERM and PDZ domain containing 1"/>
    <property type="match status" value="1"/>
</dbReference>
<dbReference type="InterPro" id="IPR029071">
    <property type="entry name" value="Ubiquitin-like_domsf"/>
</dbReference>
<evidence type="ECO:0008006" key="6">
    <source>
        <dbReference type="Google" id="ProtNLM"/>
    </source>
</evidence>
<dbReference type="InterPro" id="IPR041779">
    <property type="entry name" value="FRMPD1/3/4_FERM_C"/>
</dbReference>
<dbReference type="InterPro" id="IPR011993">
    <property type="entry name" value="PH-like_dom_sf"/>
</dbReference>
<dbReference type="PANTHER" id="PTHR46221:SF2">
    <property type="entry name" value="FERM AND PDZ DOMAIN-CONTAINING PROTEIN 1"/>
    <property type="match status" value="1"/>
</dbReference>
<dbReference type="Gene3D" id="2.30.29.30">
    <property type="entry name" value="Pleckstrin-homology domain (PH domain)/Phosphotyrosine-binding domain (PTB)"/>
    <property type="match status" value="1"/>
</dbReference>
<dbReference type="SUPFAM" id="SSF50156">
    <property type="entry name" value="PDZ domain-like"/>
    <property type="match status" value="1"/>
</dbReference>
<dbReference type="Pfam" id="PF21477">
    <property type="entry name" value="FERM_C_FAK1"/>
    <property type="match status" value="1"/>
</dbReference>
<dbReference type="SUPFAM" id="SSF47031">
    <property type="entry name" value="Second domain of FERM"/>
    <property type="match status" value="1"/>
</dbReference>
<dbReference type="InterPro" id="IPR049385">
    <property type="entry name" value="FAK1-like_FERM_C"/>
</dbReference>
<reference evidence="4" key="1">
    <citation type="thesis" date="2020" institute="ProQuest LLC" country="789 East Eisenhower Parkway, Ann Arbor, MI, USA">
        <title>Comparative Genomics and Chromosome Evolution.</title>
        <authorList>
            <person name="Mudd A.B."/>
        </authorList>
    </citation>
    <scope>NUCLEOTIDE SEQUENCE</scope>
    <source>
        <strain evidence="4">Female2</strain>
        <tissue evidence="4">Blood</tissue>
    </source>
</reference>
<dbReference type="CDD" id="cd14473">
    <property type="entry name" value="FERM_B-lobe"/>
    <property type="match status" value="1"/>
</dbReference>
<evidence type="ECO:0000259" key="2">
    <source>
        <dbReference type="PROSITE" id="PS50057"/>
    </source>
</evidence>
<dbReference type="CDD" id="cd21942">
    <property type="entry name" value="LGNbd_FRMPD1"/>
    <property type="match status" value="1"/>
</dbReference>
<gene>
    <name evidence="4" type="ORF">GDO86_001262</name>
</gene>
<dbReference type="SUPFAM" id="SSF54236">
    <property type="entry name" value="Ubiquitin-like"/>
    <property type="match status" value="1"/>
</dbReference>
<name>A0A8T2KF39_9PIPI</name>